<name>A0ABT0DFH2_9HYPH</name>
<reference evidence="2 3" key="1">
    <citation type="submission" date="2022-04" db="EMBL/GenBank/DDBJ databases">
        <authorList>
            <person name="Grouzdev D.S."/>
            <person name="Pantiukh K.S."/>
            <person name="Krutkina M.S."/>
        </authorList>
    </citation>
    <scope>NUCLEOTIDE SEQUENCE [LARGE SCALE GENOMIC DNA]</scope>
    <source>
        <strain evidence="2 3">6x-1</strain>
    </source>
</reference>
<feature type="chain" id="PRO_5047174773" evidence="1">
    <location>
        <begin position="27"/>
        <end position="301"/>
    </location>
</feature>
<dbReference type="RefSeq" id="WP_247030621.1">
    <property type="nucleotide sequence ID" value="NZ_JALKCH010000014.1"/>
</dbReference>
<evidence type="ECO:0000313" key="2">
    <source>
        <dbReference type="EMBL" id="MCK0198719.1"/>
    </source>
</evidence>
<protein>
    <submittedName>
        <fullName evidence="2">DUF2950 domain-containing protein</fullName>
    </submittedName>
</protein>
<feature type="signal peptide" evidence="1">
    <location>
        <begin position="1"/>
        <end position="26"/>
    </location>
</feature>
<organism evidence="2 3">
    <name type="scientific">Ancylobacter crimeensis</name>
    <dbReference type="NCBI Taxonomy" id="2579147"/>
    <lineage>
        <taxon>Bacteria</taxon>
        <taxon>Pseudomonadati</taxon>
        <taxon>Pseudomonadota</taxon>
        <taxon>Alphaproteobacteria</taxon>
        <taxon>Hyphomicrobiales</taxon>
        <taxon>Xanthobacteraceae</taxon>
        <taxon>Ancylobacter</taxon>
    </lineage>
</organism>
<keyword evidence="3" id="KW-1185">Reference proteome</keyword>
<sequence length="301" mass="32470">MSKRHWIFHAGLLAGSLLFGRGPASAQEHFPSPEAAASALVEGARAGEGALDRIFGPKGRSLLSSGDSQTDAFRREVFLNLAAGWVDVVDGEGGEKVLVFGKIGWRFPIPLKQTEAGWSFDLVAGQQEIIDRAVGRNELTAIGVCADFVAAQHEYFGALHDDEPVAQYARRFMSQPGRHDGLYWPPQTPDDRSPLGEGLADAAREAGERTSSAFNGYVYRILTRQGPHAPGGAYDYMVKGRLLAGFAMLAYPAKWGETGVMTFLCGQNGDVHEINLGPDTAHRVSGIDSFDPGAGWRPVEE</sequence>
<gene>
    <name evidence="2" type="ORF">MWN34_17615</name>
</gene>
<keyword evidence="1" id="KW-0732">Signal</keyword>
<dbReference type="InterPro" id="IPR021556">
    <property type="entry name" value="DUF2950"/>
</dbReference>
<evidence type="ECO:0000256" key="1">
    <source>
        <dbReference type="SAM" id="SignalP"/>
    </source>
</evidence>
<evidence type="ECO:0000313" key="3">
    <source>
        <dbReference type="Proteomes" id="UP001203284"/>
    </source>
</evidence>
<dbReference type="Pfam" id="PF11453">
    <property type="entry name" value="DUF2950"/>
    <property type="match status" value="1"/>
</dbReference>
<comment type="caution">
    <text evidence="2">The sequence shown here is derived from an EMBL/GenBank/DDBJ whole genome shotgun (WGS) entry which is preliminary data.</text>
</comment>
<dbReference type="EMBL" id="JALKCH010000014">
    <property type="protein sequence ID" value="MCK0198719.1"/>
    <property type="molecule type" value="Genomic_DNA"/>
</dbReference>
<accession>A0ABT0DFH2</accession>
<proteinExistence type="predicted"/>
<dbReference type="Proteomes" id="UP001203284">
    <property type="component" value="Unassembled WGS sequence"/>
</dbReference>